<feature type="compositionally biased region" description="Polar residues" evidence="1">
    <location>
        <begin position="257"/>
        <end position="274"/>
    </location>
</feature>
<dbReference type="AlphaFoldDB" id="A0A166IU92"/>
<evidence type="ECO:0000256" key="1">
    <source>
        <dbReference type="SAM" id="MobiDB-lite"/>
    </source>
</evidence>
<feature type="compositionally biased region" description="Low complexity" evidence="1">
    <location>
        <begin position="188"/>
        <end position="199"/>
    </location>
</feature>
<sequence length="772" mass="85002">MSKKANQSSSEWAFTSRARAAYDSDSDSSDANINDDRPGPSEQEDAQLLKDLDLSTRSETVEYKPNPWNIAKINAASRPRRDAFSGPKTNLDDKKMPKKKTAPQGRIVDSFKIQASRPTAASAVLKPGAPIGVAYKRPPPFKPAKIPSSSRSSRQTLMAPFLAPDAPRRSEYASNAADVSHPHSLIHPAPDALTAPSAPLSASKCSPYNAYSPPNYDHAHPNYILPSHNPEPTRKPRLFSQSFSSPPAQTQRHRPKVSQSSPANASRNSFSFKSQPRRVIKNSWKPVREESGVYMRQSMARGTGYMENDGLLNNADDAYAQTVSCPPITLNTQNFESASRSSVDLKMHVEPETRGYSGHCDDYHNLGEVVTRPGSHHSASTASEAFEEDLRFAPRLRDTKFEQKEGINKHFRSPLLPRTQQVAPARQDYTEHPVSPWLLENNIEPAHPAYEGNHHLQLKVSSQRSSHTIPRLQQTQNSSAIDRKRLRSRSPTPSPTAPGTREASPPRKRSSVVSLPPKRPQKPSTTSARDAYSFEPDPDELWSTLPARKKPSGPKKEPGMKASGKFRMPLNLGPGKGGGPGGKTEARDQKIDAFAGKPARRVVTYLPPPLAKPEVKSLPKLVESREEVVYAGGESDDDEPPDDFPGDASELTRVDHMHTSRDGSSRIPSTPPGPQPKRSGESPALDSSPTVVGFNGEVSVKIDEIIERYPQTRAAMRERRRLSSCMWDLLGLDSCEVGSIYRDSESCISGDRVVDDRAESWELPIVMWRGAG</sequence>
<feature type="compositionally biased region" description="Acidic residues" evidence="1">
    <location>
        <begin position="634"/>
        <end position="645"/>
    </location>
</feature>
<feature type="region of interest" description="Disordered" evidence="1">
    <location>
        <begin position="172"/>
        <end position="199"/>
    </location>
</feature>
<feature type="compositionally biased region" description="Polar residues" evidence="1">
    <location>
        <begin position="460"/>
        <end position="480"/>
    </location>
</feature>
<feature type="region of interest" description="Disordered" evidence="1">
    <location>
        <begin position="610"/>
        <end position="691"/>
    </location>
</feature>
<dbReference type="EMBL" id="KV417557">
    <property type="protein sequence ID" value="KZP20175.1"/>
    <property type="molecule type" value="Genomic_DNA"/>
</dbReference>
<dbReference type="STRING" id="436010.A0A166IU92"/>
<feature type="region of interest" description="Disordered" evidence="1">
    <location>
        <begin position="219"/>
        <end position="277"/>
    </location>
</feature>
<feature type="compositionally biased region" description="Basic and acidic residues" evidence="1">
    <location>
        <begin position="613"/>
        <end position="628"/>
    </location>
</feature>
<feature type="compositionally biased region" description="Basic and acidic residues" evidence="1">
    <location>
        <begin position="47"/>
        <end position="62"/>
    </location>
</feature>
<organism evidence="2 3">
    <name type="scientific">Athelia psychrophila</name>
    <dbReference type="NCBI Taxonomy" id="1759441"/>
    <lineage>
        <taxon>Eukaryota</taxon>
        <taxon>Fungi</taxon>
        <taxon>Dikarya</taxon>
        <taxon>Basidiomycota</taxon>
        <taxon>Agaricomycotina</taxon>
        <taxon>Agaricomycetes</taxon>
        <taxon>Agaricomycetidae</taxon>
        <taxon>Atheliales</taxon>
        <taxon>Atheliaceae</taxon>
        <taxon>Athelia</taxon>
    </lineage>
</organism>
<dbReference type="OrthoDB" id="3271131at2759"/>
<keyword evidence="3" id="KW-1185">Reference proteome</keyword>
<protein>
    <submittedName>
        <fullName evidence="2">Uncharacterized protein</fullName>
    </submittedName>
</protein>
<evidence type="ECO:0000313" key="3">
    <source>
        <dbReference type="Proteomes" id="UP000076532"/>
    </source>
</evidence>
<feature type="compositionally biased region" description="Polar residues" evidence="1">
    <location>
        <begin position="239"/>
        <end position="250"/>
    </location>
</feature>
<dbReference type="Proteomes" id="UP000076532">
    <property type="component" value="Unassembled WGS sequence"/>
</dbReference>
<gene>
    <name evidence="2" type="ORF">FIBSPDRAFT_954788</name>
</gene>
<reference evidence="2 3" key="1">
    <citation type="journal article" date="2016" name="Mol. Biol. Evol.">
        <title>Comparative Genomics of Early-Diverging Mushroom-Forming Fungi Provides Insights into the Origins of Lignocellulose Decay Capabilities.</title>
        <authorList>
            <person name="Nagy L.G."/>
            <person name="Riley R."/>
            <person name="Tritt A."/>
            <person name="Adam C."/>
            <person name="Daum C."/>
            <person name="Floudas D."/>
            <person name="Sun H."/>
            <person name="Yadav J.S."/>
            <person name="Pangilinan J."/>
            <person name="Larsson K.H."/>
            <person name="Matsuura K."/>
            <person name="Barry K."/>
            <person name="Labutti K."/>
            <person name="Kuo R."/>
            <person name="Ohm R.A."/>
            <person name="Bhattacharya S.S."/>
            <person name="Shirouzu T."/>
            <person name="Yoshinaga Y."/>
            <person name="Martin F.M."/>
            <person name="Grigoriev I.V."/>
            <person name="Hibbett D.S."/>
        </authorList>
    </citation>
    <scope>NUCLEOTIDE SEQUENCE [LARGE SCALE GENOMIC DNA]</scope>
    <source>
        <strain evidence="2 3">CBS 109695</strain>
    </source>
</reference>
<proteinExistence type="predicted"/>
<feature type="region of interest" description="Disordered" evidence="1">
    <location>
        <begin position="460"/>
        <end position="587"/>
    </location>
</feature>
<name>A0A166IU92_9AGAM</name>
<feature type="region of interest" description="Disordered" evidence="1">
    <location>
        <begin position="19"/>
        <end position="106"/>
    </location>
</feature>
<accession>A0A166IU92</accession>
<feature type="compositionally biased region" description="Basic and acidic residues" evidence="1">
    <location>
        <begin position="650"/>
        <end position="664"/>
    </location>
</feature>
<evidence type="ECO:0000313" key="2">
    <source>
        <dbReference type="EMBL" id="KZP20175.1"/>
    </source>
</evidence>